<sequence length="770" mass="86631">MECLLCDCIYHMSQNPHDNRGQRFIEFVARTGYKVSPVLDEQHCQPLLGRTTAIHYLARCWLSNMDKVVGDLFKIYDGFSANITDEFGHTHFHVACQTGYERVVKEYLSLGYDPNRCVQGNSPLHLAVLGKQIGAIELLLRRSAGPNEPNNNNINVGVNVQDYWGNTPLHLALDLVSLGDKKAAELLLLRNGADSNVANRDGLTPLHIICQREDDDDLVESFFNINKENNSVGADWHLIGASSFNTFFPLAEAGNFSDNDIGFSMPSYGVLLKDHGQEFTTTMKTKRKHMRYNDTRRVSNYGVLRLEEISDVSDGQIAVLYLTSHTLGIVCKEVGVNIHEFRFEDGKSALQYLLKDWESRIKYDVSCQMNKDVVDFFLEDLFKKNCDEHREMYFHGACMAGHVVEMELFFSQGMQVNLDSYSWSPIHVAAQYRRKDVIEILLRCGANCNQQDHEQSTPLHALASLSPSRCIKNCDFCDYRQPVDEIVEMLIIKGANIETRNSHGETPLQSAVSIFDVELVRAKGLCQVRSVGSSSSSPFVSRAAPSPSWSSNAMQSSAKRQIIVRVTRAELRREAAYKKSMIQPRKKARYTRAVCVTSTWTAGGAMMMARTIAAATAATATGRLSPSHYRSIGDHINEPEKLVAALLSCSCFGAPRVVAAVRIYNAAEPVQSSRAHVHQQQQQTRDNAHTHTLICTRDKGLRSSSFSIRGFFLERISREWEGTAIPNRLKRMILLYLHRSLSILKSVIGLTIVQSCKYNCIDKLYILYNE</sequence>
<accession>A0A6H5J382</accession>
<gene>
    <name evidence="4" type="ORF">TBRA_LOCUS16461</name>
</gene>
<dbReference type="PROSITE" id="PS50297">
    <property type="entry name" value="ANK_REP_REGION"/>
    <property type="match status" value="2"/>
</dbReference>
<proteinExistence type="predicted"/>
<dbReference type="PANTHER" id="PTHR24178:SF41">
    <property type="entry name" value="ANKYRIN-2 ISOFORM X1"/>
    <property type="match status" value="1"/>
</dbReference>
<feature type="repeat" description="ANK" evidence="3">
    <location>
        <begin position="164"/>
        <end position="200"/>
    </location>
</feature>
<name>A0A6H5J382_9HYME</name>
<dbReference type="Pfam" id="PF00023">
    <property type="entry name" value="Ank"/>
    <property type="match status" value="1"/>
</dbReference>
<evidence type="ECO:0000256" key="3">
    <source>
        <dbReference type="PROSITE-ProRule" id="PRU00023"/>
    </source>
</evidence>
<dbReference type="Proteomes" id="UP000479190">
    <property type="component" value="Unassembled WGS sequence"/>
</dbReference>
<dbReference type="SUPFAM" id="SSF48403">
    <property type="entry name" value="Ankyrin repeat"/>
    <property type="match status" value="2"/>
</dbReference>
<evidence type="ECO:0000256" key="1">
    <source>
        <dbReference type="ARBA" id="ARBA00022737"/>
    </source>
</evidence>
<evidence type="ECO:0000313" key="5">
    <source>
        <dbReference type="Proteomes" id="UP000479190"/>
    </source>
</evidence>
<dbReference type="PANTHER" id="PTHR24178">
    <property type="entry name" value="MOLTING PROTEIN MLT-4"/>
    <property type="match status" value="1"/>
</dbReference>
<dbReference type="Gene3D" id="1.25.40.20">
    <property type="entry name" value="Ankyrin repeat-containing domain"/>
    <property type="match status" value="2"/>
</dbReference>
<dbReference type="InterPro" id="IPR036770">
    <property type="entry name" value="Ankyrin_rpt-contain_sf"/>
</dbReference>
<dbReference type="PROSITE" id="PS50088">
    <property type="entry name" value="ANK_REPEAT"/>
    <property type="match status" value="3"/>
</dbReference>
<keyword evidence="5" id="KW-1185">Reference proteome</keyword>
<keyword evidence="2 3" id="KW-0040">ANK repeat</keyword>
<protein>
    <submittedName>
        <fullName evidence="4">Uncharacterized protein</fullName>
    </submittedName>
</protein>
<evidence type="ECO:0000313" key="4">
    <source>
        <dbReference type="EMBL" id="CAB0044891.1"/>
    </source>
</evidence>
<feature type="repeat" description="ANK" evidence="3">
    <location>
        <begin position="421"/>
        <end position="453"/>
    </location>
</feature>
<evidence type="ECO:0000256" key="2">
    <source>
        <dbReference type="ARBA" id="ARBA00023043"/>
    </source>
</evidence>
<reference evidence="4 5" key="1">
    <citation type="submission" date="2020-02" db="EMBL/GenBank/DDBJ databases">
        <authorList>
            <person name="Ferguson B K."/>
        </authorList>
    </citation>
    <scope>NUCLEOTIDE SEQUENCE [LARGE SCALE GENOMIC DNA]</scope>
</reference>
<feature type="repeat" description="ANK" evidence="3">
    <location>
        <begin position="119"/>
        <end position="151"/>
    </location>
</feature>
<dbReference type="AlphaFoldDB" id="A0A6H5J382"/>
<keyword evidence="1" id="KW-0677">Repeat</keyword>
<dbReference type="SMART" id="SM00248">
    <property type="entry name" value="ANK"/>
    <property type="match status" value="8"/>
</dbReference>
<dbReference type="Pfam" id="PF12796">
    <property type="entry name" value="Ank_2"/>
    <property type="match status" value="2"/>
</dbReference>
<organism evidence="4 5">
    <name type="scientific">Trichogramma brassicae</name>
    <dbReference type="NCBI Taxonomy" id="86971"/>
    <lineage>
        <taxon>Eukaryota</taxon>
        <taxon>Metazoa</taxon>
        <taxon>Ecdysozoa</taxon>
        <taxon>Arthropoda</taxon>
        <taxon>Hexapoda</taxon>
        <taxon>Insecta</taxon>
        <taxon>Pterygota</taxon>
        <taxon>Neoptera</taxon>
        <taxon>Endopterygota</taxon>
        <taxon>Hymenoptera</taxon>
        <taxon>Apocrita</taxon>
        <taxon>Proctotrupomorpha</taxon>
        <taxon>Chalcidoidea</taxon>
        <taxon>Trichogrammatidae</taxon>
        <taxon>Trichogramma</taxon>
    </lineage>
</organism>
<dbReference type="InterPro" id="IPR002110">
    <property type="entry name" value="Ankyrin_rpt"/>
</dbReference>
<dbReference type="OrthoDB" id="539213at2759"/>
<dbReference type="EMBL" id="CADCXV010001505">
    <property type="protein sequence ID" value="CAB0044891.1"/>
    <property type="molecule type" value="Genomic_DNA"/>
</dbReference>